<reference evidence="1 2" key="2">
    <citation type="journal article" date="2019" name="G3 (Bethesda)">
        <title>Hybrid Assembly of the Genome of the Entomopathogenic Nematode Steinernema carpocapsae Identifies the X-Chromosome.</title>
        <authorList>
            <person name="Serra L."/>
            <person name="Macchietto M."/>
            <person name="Macias-Munoz A."/>
            <person name="McGill C.J."/>
            <person name="Rodriguez I.M."/>
            <person name="Rodriguez B."/>
            <person name="Murad R."/>
            <person name="Mortazavi A."/>
        </authorList>
    </citation>
    <scope>NUCLEOTIDE SEQUENCE [LARGE SCALE GENOMIC DNA]</scope>
    <source>
        <strain evidence="1 2">ALL</strain>
    </source>
</reference>
<name>A0A4U8V0D2_STECR</name>
<evidence type="ECO:0000313" key="1">
    <source>
        <dbReference type="EMBL" id="TMS38755.1"/>
    </source>
</evidence>
<dbReference type="EMBL" id="AZBU02000001">
    <property type="protein sequence ID" value="TMS38755.1"/>
    <property type="molecule type" value="Genomic_DNA"/>
</dbReference>
<organism evidence="1 2">
    <name type="scientific">Steinernema carpocapsae</name>
    <name type="common">Entomopathogenic nematode</name>
    <dbReference type="NCBI Taxonomy" id="34508"/>
    <lineage>
        <taxon>Eukaryota</taxon>
        <taxon>Metazoa</taxon>
        <taxon>Ecdysozoa</taxon>
        <taxon>Nematoda</taxon>
        <taxon>Chromadorea</taxon>
        <taxon>Rhabditida</taxon>
        <taxon>Tylenchina</taxon>
        <taxon>Panagrolaimomorpha</taxon>
        <taxon>Strongyloidoidea</taxon>
        <taxon>Steinernematidae</taxon>
        <taxon>Steinernema</taxon>
    </lineage>
</organism>
<dbReference type="AlphaFoldDB" id="A0A4U8V0D2"/>
<comment type="caution">
    <text evidence="1">The sequence shown here is derived from an EMBL/GenBank/DDBJ whole genome shotgun (WGS) entry which is preliminary data.</text>
</comment>
<accession>A0A4U8V0D2</accession>
<evidence type="ECO:0000313" key="2">
    <source>
        <dbReference type="Proteomes" id="UP000298663"/>
    </source>
</evidence>
<reference evidence="1 2" key="1">
    <citation type="journal article" date="2015" name="Genome Biol.">
        <title>Comparative genomics of Steinernema reveals deeply conserved gene regulatory networks.</title>
        <authorList>
            <person name="Dillman A.R."/>
            <person name="Macchietto M."/>
            <person name="Porter C.F."/>
            <person name="Rogers A."/>
            <person name="Williams B."/>
            <person name="Antoshechkin I."/>
            <person name="Lee M.M."/>
            <person name="Goodwin Z."/>
            <person name="Lu X."/>
            <person name="Lewis E.E."/>
            <person name="Goodrich-Blair H."/>
            <person name="Stock S.P."/>
            <person name="Adams B.J."/>
            <person name="Sternberg P.W."/>
            <person name="Mortazavi A."/>
        </authorList>
    </citation>
    <scope>NUCLEOTIDE SEQUENCE [LARGE SCALE GENOMIC DNA]</scope>
    <source>
        <strain evidence="1 2">ALL</strain>
    </source>
</reference>
<dbReference type="Proteomes" id="UP000298663">
    <property type="component" value="Chromosome X"/>
</dbReference>
<gene>
    <name evidence="1" type="ORF">L596_005406</name>
</gene>
<keyword evidence="2" id="KW-1185">Reference proteome</keyword>
<dbReference type="EMBL" id="CM016762">
    <property type="protein sequence ID" value="TMS38755.1"/>
    <property type="molecule type" value="Genomic_DNA"/>
</dbReference>
<protein>
    <submittedName>
        <fullName evidence="1">Uncharacterized protein</fullName>
    </submittedName>
</protein>
<proteinExistence type="predicted"/>
<sequence>MLFPSRNETEPRFLRTPNTEIKVTFPNKRASYRRQVLRLMNSVKEHYEAALRLLLEKAGAGLEVQHVREMLQLLQEVRRPDHFNY</sequence>